<dbReference type="RefSeq" id="WP_162409905.1">
    <property type="nucleotide sequence ID" value="NZ_CP093331.1"/>
</dbReference>
<accession>A0ABQ6Z7J1</accession>
<keyword evidence="3" id="KW-1185">Reference proteome</keyword>
<name>A0ABQ6Z7J1_9GAMM</name>
<dbReference type="InterPro" id="IPR024072">
    <property type="entry name" value="DHFR-like_dom_sf"/>
</dbReference>
<dbReference type="InterPro" id="IPR002734">
    <property type="entry name" value="RibDG_C"/>
</dbReference>
<feature type="domain" description="Bacterial bifunctional deaminase-reductase C-terminal" evidence="1">
    <location>
        <begin position="3"/>
        <end position="182"/>
    </location>
</feature>
<gene>
    <name evidence="2" type="ORF">CSC65_07210</name>
</gene>
<comment type="caution">
    <text evidence="2">The sequence shown here is derived from an EMBL/GenBank/DDBJ whole genome shotgun (WGS) entry which is preliminary data.</text>
</comment>
<dbReference type="SUPFAM" id="SSF53597">
    <property type="entry name" value="Dihydrofolate reductase-like"/>
    <property type="match status" value="1"/>
</dbReference>
<evidence type="ECO:0000313" key="2">
    <source>
        <dbReference type="EMBL" id="KAF1695000.1"/>
    </source>
</evidence>
<evidence type="ECO:0000259" key="1">
    <source>
        <dbReference type="Pfam" id="PF01872"/>
    </source>
</evidence>
<reference evidence="2 3" key="1">
    <citation type="submission" date="2017-10" db="EMBL/GenBank/DDBJ databases">
        <title>Whole genome sequencing of members of genus Pseudoxanthomonas.</title>
        <authorList>
            <person name="Kumar S."/>
            <person name="Bansal K."/>
            <person name="Kaur A."/>
            <person name="Patil P."/>
            <person name="Sharma S."/>
            <person name="Patil P.B."/>
        </authorList>
    </citation>
    <scope>NUCLEOTIDE SEQUENCE [LARGE SCALE GENOMIC DNA]</scope>
    <source>
        <strain evidence="2 3">DSM 17801</strain>
    </source>
</reference>
<dbReference type="Proteomes" id="UP000788419">
    <property type="component" value="Unassembled WGS sequence"/>
</dbReference>
<proteinExistence type="predicted"/>
<sequence length="190" mass="20161">MGKVIVEQIVSIDGYAEDADGGIGFFADAREINAADAEQLRMLGQVGAIVLGARTYRMFADYWPHADPEVEPVAAPIRDLPKFVVSSTLAQAPWGDDQAATLLRGDGVAAVRGVRSRIPGDLIVWGSLTLADALLRAGEVDVLRLRIVPVLLGRGRSFAPPGTAGRTWSLAQAKAKAFDGGLLVLEYHAA</sequence>
<protein>
    <submittedName>
        <fullName evidence="2">Reductase</fullName>
    </submittedName>
</protein>
<dbReference type="Pfam" id="PF01872">
    <property type="entry name" value="RibD_C"/>
    <property type="match status" value="1"/>
</dbReference>
<evidence type="ECO:0000313" key="3">
    <source>
        <dbReference type="Proteomes" id="UP000788419"/>
    </source>
</evidence>
<dbReference type="Gene3D" id="3.40.430.10">
    <property type="entry name" value="Dihydrofolate Reductase, subunit A"/>
    <property type="match status" value="1"/>
</dbReference>
<organism evidence="2 3">
    <name type="scientific">Pseudoxanthomonas daejeonensis</name>
    <dbReference type="NCBI Taxonomy" id="266062"/>
    <lineage>
        <taxon>Bacteria</taxon>
        <taxon>Pseudomonadati</taxon>
        <taxon>Pseudomonadota</taxon>
        <taxon>Gammaproteobacteria</taxon>
        <taxon>Lysobacterales</taxon>
        <taxon>Lysobacteraceae</taxon>
        <taxon>Pseudoxanthomonas</taxon>
    </lineage>
</organism>
<dbReference type="EMBL" id="PDWN01000006">
    <property type="protein sequence ID" value="KAF1695000.1"/>
    <property type="molecule type" value="Genomic_DNA"/>
</dbReference>